<reference evidence="1 2" key="1">
    <citation type="submission" date="2012-04" db="EMBL/GenBank/DDBJ databases">
        <title>Genome sequence of Helicobacter pylori NQ4044.</title>
        <authorList>
            <person name="Blanchard T.G."/>
            <person name="Czinn S.J."/>
            <person name="McCracken C."/>
            <person name="Abolude K."/>
            <person name="Maroo A."/>
            <person name="Santana-Cruz I."/>
            <person name="Tallon L.J."/>
            <person name="Ficke F.W.F."/>
        </authorList>
    </citation>
    <scope>NUCLEOTIDE SEQUENCE [LARGE SCALE GENOMIC DNA]</scope>
    <source>
        <strain evidence="1 2">NQ4044</strain>
    </source>
</reference>
<gene>
    <name evidence="1" type="ORF">HPNQ4044_1086</name>
</gene>
<evidence type="ECO:0000313" key="1">
    <source>
        <dbReference type="EMBL" id="EJB36042.1"/>
    </source>
</evidence>
<dbReference type="AlphaFoldDB" id="J0JDF6"/>
<proteinExistence type="predicted"/>
<dbReference type="Proteomes" id="UP000003026">
    <property type="component" value="Unassembled WGS sequence"/>
</dbReference>
<name>J0JDF6_HELPX</name>
<dbReference type="PATRIC" id="fig|992028.3.peg.1062"/>
<evidence type="ECO:0000313" key="2">
    <source>
        <dbReference type="Proteomes" id="UP000003026"/>
    </source>
</evidence>
<sequence>MITKFKNDQNIFYNQYNKRTCLIKKVLLRGLWGFSWGLLVGGCRGENYFNTPHSL</sequence>
<accession>J0JDF6</accession>
<protein>
    <submittedName>
        <fullName evidence="1">Uncharacterized protein</fullName>
    </submittedName>
</protein>
<comment type="caution">
    <text evidence="1">The sequence shown here is derived from an EMBL/GenBank/DDBJ whole genome shotgun (WGS) entry which is preliminary data.</text>
</comment>
<organism evidence="1 2">
    <name type="scientific">Helicobacter pylori NQ4044</name>
    <dbReference type="NCBI Taxonomy" id="992028"/>
    <lineage>
        <taxon>Bacteria</taxon>
        <taxon>Pseudomonadati</taxon>
        <taxon>Campylobacterota</taxon>
        <taxon>Epsilonproteobacteria</taxon>
        <taxon>Campylobacterales</taxon>
        <taxon>Helicobacteraceae</taxon>
        <taxon>Helicobacter</taxon>
    </lineage>
</organism>
<dbReference type="EMBL" id="AKNW01000007">
    <property type="protein sequence ID" value="EJB36042.1"/>
    <property type="molecule type" value="Genomic_DNA"/>
</dbReference>